<comment type="caution">
    <text evidence="1">The sequence shown here is derived from an EMBL/GenBank/DDBJ whole genome shotgun (WGS) entry which is preliminary data.</text>
</comment>
<protein>
    <submittedName>
        <fullName evidence="1">Uncharacterized protein</fullName>
    </submittedName>
</protein>
<proteinExistence type="predicted"/>
<accession>A0A1F5SGZ1</accession>
<dbReference type="EMBL" id="MFGB01000020">
    <property type="protein sequence ID" value="OGF25816.1"/>
    <property type="molecule type" value="Genomic_DNA"/>
</dbReference>
<evidence type="ECO:0000313" key="2">
    <source>
        <dbReference type="Proteomes" id="UP000178367"/>
    </source>
</evidence>
<dbReference type="AlphaFoldDB" id="A0A1F5SGZ1"/>
<reference evidence="1 2" key="1">
    <citation type="journal article" date="2016" name="Nat. Commun.">
        <title>Thousands of microbial genomes shed light on interconnected biogeochemical processes in an aquifer system.</title>
        <authorList>
            <person name="Anantharaman K."/>
            <person name="Brown C.T."/>
            <person name="Hug L.A."/>
            <person name="Sharon I."/>
            <person name="Castelle C.J."/>
            <person name="Probst A.J."/>
            <person name="Thomas B.C."/>
            <person name="Singh A."/>
            <person name="Wilkins M.J."/>
            <person name="Karaoz U."/>
            <person name="Brodie E.L."/>
            <person name="Williams K.H."/>
            <person name="Hubbard S.S."/>
            <person name="Banfield J.F."/>
        </authorList>
    </citation>
    <scope>NUCLEOTIDE SEQUENCE [LARGE SCALE GENOMIC DNA]</scope>
</reference>
<evidence type="ECO:0000313" key="1">
    <source>
        <dbReference type="EMBL" id="OGF25816.1"/>
    </source>
</evidence>
<organism evidence="1 2">
    <name type="scientific">Candidatus Falkowbacteria bacterium RIFOXYA2_FULL_47_19</name>
    <dbReference type="NCBI Taxonomy" id="1797994"/>
    <lineage>
        <taxon>Bacteria</taxon>
        <taxon>Candidatus Falkowiibacteriota</taxon>
    </lineage>
</organism>
<name>A0A1F5SGZ1_9BACT</name>
<gene>
    <name evidence="1" type="ORF">A2227_01290</name>
</gene>
<dbReference type="Proteomes" id="UP000178367">
    <property type="component" value="Unassembled WGS sequence"/>
</dbReference>
<sequence>MNFRKLQEREQLRSQGGRCIDCAYPINGDGNKKIKIKRSGRTIKLQTLIACPECCCPDVAIVPDDTLVFSDAQKAQNCFSN</sequence>